<dbReference type="eggNOG" id="KOG0089">
    <property type="taxonomic scope" value="Eukaryota"/>
</dbReference>
<dbReference type="Gene3D" id="3.40.50.720">
    <property type="entry name" value="NAD(P)-binding Rossmann-like Domain"/>
    <property type="match status" value="1"/>
</dbReference>
<dbReference type="OMA" id="CKVITAE"/>
<dbReference type="PANTHER" id="PTHR48099:SF3">
    <property type="entry name" value="METHYLENETETRAHYDROFOLATE DEHYDROGENASE [NAD(+)]"/>
    <property type="match status" value="1"/>
</dbReference>
<dbReference type="InterPro" id="IPR020631">
    <property type="entry name" value="THF_DH/CycHdrlase_NAD-bd_dom"/>
</dbReference>
<organism evidence="3 4">
    <name type="scientific">Serendipita indica (strain DSM 11827)</name>
    <name type="common">Root endophyte fungus</name>
    <name type="synonym">Piriformospora indica</name>
    <dbReference type="NCBI Taxonomy" id="1109443"/>
    <lineage>
        <taxon>Eukaryota</taxon>
        <taxon>Fungi</taxon>
        <taxon>Dikarya</taxon>
        <taxon>Basidiomycota</taxon>
        <taxon>Agaricomycotina</taxon>
        <taxon>Agaricomycetes</taxon>
        <taxon>Sebacinales</taxon>
        <taxon>Serendipitaceae</taxon>
        <taxon>Serendipita</taxon>
    </lineage>
</organism>
<dbReference type="InterPro" id="IPR020630">
    <property type="entry name" value="THF_DH/CycHdrlase_cat_dom"/>
</dbReference>
<dbReference type="PANTHER" id="PTHR48099">
    <property type="entry name" value="C-1-TETRAHYDROFOLATE SYNTHASE, CYTOPLASMIC-RELATED"/>
    <property type="match status" value="1"/>
</dbReference>
<evidence type="ECO:0000313" key="3">
    <source>
        <dbReference type="EMBL" id="CCA69946.1"/>
    </source>
</evidence>
<dbReference type="AlphaFoldDB" id="G4TF53"/>
<evidence type="ECO:0000313" key="4">
    <source>
        <dbReference type="Proteomes" id="UP000007148"/>
    </source>
</evidence>
<dbReference type="STRING" id="1109443.G4TF53"/>
<name>G4TF53_SERID</name>
<dbReference type="Gene3D" id="3.40.50.10860">
    <property type="entry name" value="Leucine Dehydrogenase, chain A, domain 1"/>
    <property type="match status" value="1"/>
</dbReference>
<dbReference type="FunFam" id="3.40.50.720:FF:000401">
    <property type="entry name" value="Related to MTD1-methylenetetrahydrofolate dehydrogenase (NAD+)"/>
    <property type="match status" value="1"/>
</dbReference>
<dbReference type="SUPFAM" id="SSF53223">
    <property type="entry name" value="Aminoacid dehydrogenase-like, N-terminal domain"/>
    <property type="match status" value="1"/>
</dbReference>
<dbReference type="GO" id="GO:0005829">
    <property type="term" value="C:cytosol"/>
    <property type="evidence" value="ECO:0007669"/>
    <property type="project" value="TreeGrafter"/>
</dbReference>
<proteinExistence type="predicted"/>
<dbReference type="InParanoid" id="G4TF53"/>
<dbReference type="GO" id="GO:0004487">
    <property type="term" value="F:methylenetetrahydrofolate dehydrogenase (NAD+) activity"/>
    <property type="evidence" value="ECO:0007669"/>
    <property type="project" value="TreeGrafter"/>
</dbReference>
<protein>
    <submittedName>
        <fullName evidence="3">Related to MTD1-methylenetetrahydrofolate dehydrogenase (NAD+)</fullName>
    </submittedName>
</protein>
<dbReference type="Proteomes" id="UP000007148">
    <property type="component" value="Unassembled WGS sequence"/>
</dbReference>
<dbReference type="Pfam" id="PF02882">
    <property type="entry name" value="THF_DHG_CYH_C"/>
    <property type="match status" value="1"/>
</dbReference>
<dbReference type="GO" id="GO:0009113">
    <property type="term" value="P:purine nucleobase biosynthetic process"/>
    <property type="evidence" value="ECO:0007669"/>
    <property type="project" value="TreeGrafter"/>
</dbReference>
<feature type="domain" description="Tetrahydrofolate dehydrogenase/cyclohydrolase catalytic" evidence="1">
    <location>
        <begin position="12"/>
        <end position="134"/>
    </location>
</feature>
<keyword evidence="4" id="KW-1185">Reference proteome</keyword>
<evidence type="ECO:0000259" key="1">
    <source>
        <dbReference type="Pfam" id="PF00763"/>
    </source>
</evidence>
<sequence length="375" mass="40753">MAANAGVLLTAAKVGAPFENEVRESLKSLGRPPTLVAILSTSAAPSRMYAKFAQSQCENIGVRFVLKEVGAGRWKEGGSMSKEEAGGEGEGVEEAIVEANEDDGCDGILVFYPIFGGRQDHYLQQLVSPFKDVEGLHYKWHYNMYHNIRFVDPTLLNSTNTVLPPTPIQANDTPPAGTLKSILPCTPLAIIKCLEYAGVYNSLLKYGDRAFGKTVTVINRSEVVGRPLAALLANDGARVFSVDIDSIQEYTKRPTIAVQDQQTEGAVQRHQRMLHPSHVVQSCKFTLEECLALSDVVVSAVPNVKYKVSTDALKDGCIAVNVAGEKNFEESVREKASVYLPAVGKVTILMLLRNLIRLVKYQEALKASTATVAPS</sequence>
<accession>G4TF53</accession>
<dbReference type="Pfam" id="PF00763">
    <property type="entry name" value="THF_DHG_CYH"/>
    <property type="match status" value="1"/>
</dbReference>
<feature type="domain" description="Tetrahydrofolate dehydrogenase/cyclohydrolase NAD(P)-binding" evidence="2">
    <location>
        <begin position="184"/>
        <end position="258"/>
    </location>
</feature>
<comment type="caution">
    <text evidence="3">The sequence shown here is derived from an EMBL/GenBank/DDBJ whole genome shotgun (WGS) entry which is preliminary data.</text>
</comment>
<dbReference type="GO" id="GO:0004488">
    <property type="term" value="F:methylenetetrahydrofolate dehydrogenase (NADP+) activity"/>
    <property type="evidence" value="ECO:0007669"/>
    <property type="project" value="InterPro"/>
</dbReference>
<gene>
    <name evidence="3" type="ORF">PIIN_03886</name>
</gene>
<dbReference type="InterPro" id="IPR036291">
    <property type="entry name" value="NAD(P)-bd_dom_sf"/>
</dbReference>
<dbReference type="SUPFAM" id="SSF51735">
    <property type="entry name" value="NAD(P)-binding Rossmann-fold domains"/>
    <property type="match status" value="1"/>
</dbReference>
<evidence type="ECO:0000259" key="2">
    <source>
        <dbReference type="Pfam" id="PF02882"/>
    </source>
</evidence>
<dbReference type="EMBL" id="CAFZ01000068">
    <property type="protein sequence ID" value="CCA69946.1"/>
    <property type="molecule type" value="Genomic_DNA"/>
</dbReference>
<reference evidence="3 4" key="1">
    <citation type="journal article" date="2011" name="PLoS Pathog.">
        <title>Endophytic Life Strategies Decoded by Genome and Transcriptome Analyses of the Mutualistic Root Symbiont Piriformospora indica.</title>
        <authorList>
            <person name="Zuccaro A."/>
            <person name="Lahrmann U."/>
            <person name="Guldener U."/>
            <person name="Langen G."/>
            <person name="Pfiffi S."/>
            <person name="Biedenkopf D."/>
            <person name="Wong P."/>
            <person name="Samans B."/>
            <person name="Grimm C."/>
            <person name="Basiewicz M."/>
            <person name="Murat C."/>
            <person name="Martin F."/>
            <person name="Kogel K.H."/>
        </authorList>
    </citation>
    <scope>NUCLEOTIDE SEQUENCE [LARGE SCALE GENOMIC DNA]</scope>
    <source>
        <strain evidence="3 4">DSM 11827</strain>
    </source>
</reference>
<dbReference type="OrthoDB" id="41403at2759"/>
<dbReference type="HOGENOM" id="CLU_031413_0_1_1"/>
<dbReference type="InterPro" id="IPR046346">
    <property type="entry name" value="Aminoacid_DH-like_N_sf"/>
</dbReference>
<dbReference type="FunCoup" id="G4TF53">
    <property type="interactions" value="355"/>
</dbReference>